<reference evidence="1" key="1">
    <citation type="journal article" date="2022" name="bioRxiv">
        <title>Population genetic analysis of Ophidiomyces ophidiicola, the causative agent of snake fungal disease, indicates recent introductions to the USA.</title>
        <authorList>
            <person name="Ladner J.T."/>
            <person name="Palmer J.M."/>
            <person name="Ettinger C.L."/>
            <person name="Stajich J.E."/>
            <person name="Farrell T.M."/>
            <person name="Glorioso B.M."/>
            <person name="Lawson B."/>
            <person name="Price S.J."/>
            <person name="Stengle A.G."/>
            <person name="Grear D.A."/>
            <person name="Lorch J.M."/>
        </authorList>
    </citation>
    <scope>NUCLEOTIDE SEQUENCE</scope>
    <source>
        <strain evidence="1">NWHC 24266-5</strain>
    </source>
</reference>
<accession>A0ACB8V4T6</accession>
<name>A0ACB8V4T6_9EURO</name>
<dbReference type="EMBL" id="JALBCA010000016">
    <property type="protein sequence ID" value="KAI2390666.1"/>
    <property type="molecule type" value="Genomic_DNA"/>
</dbReference>
<protein>
    <submittedName>
        <fullName evidence="1">Uncharacterized protein</fullName>
    </submittedName>
</protein>
<proteinExistence type="predicted"/>
<evidence type="ECO:0000313" key="1">
    <source>
        <dbReference type="EMBL" id="KAI2390666.1"/>
    </source>
</evidence>
<sequence length="359" mass="41201">MALPTLTSLPDCANFTLSVQPFLSQFNSLHTRVLEAGRDFEALKSIYIATNPLVTAVAFSLFLVPLLLIVSEINRNYSQVDRLWSILPSVYNGHYVLWSFMNGISTERTWTIFVCSSIWSVRLTYNYWRKGGYSIGSEDYRWTIVRDKVNNGFIFFLFNIVFICLVQSLLLLSITTPTYIFLLSSTVKSTPAFGLPDLAFSRAMIFFIVLEYFADQQQWDFQTAKQSYQRTAKVPPEFKDVFSADDLNRGFVISGLWSWCRHPNFAAEQAVWITLYAWSCYTTQTYVNWSGIGALSYVLLFQGSTILTESITASKYPEYDDYQYLVGKFIPIPWLGSGHEAMSKRKKNSHKVSDEKKVE</sequence>
<organism evidence="1">
    <name type="scientific">Ophidiomyces ophidiicola</name>
    <dbReference type="NCBI Taxonomy" id="1387563"/>
    <lineage>
        <taxon>Eukaryota</taxon>
        <taxon>Fungi</taxon>
        <taxon>Dikarya</taxon>
        <taxon>Ascomycota</taxon>
        <taxon>Pezizomycotina</taxon>
        <taxon>Eurotiomycetes</taxon>
        <taxon>Eurotiomycetidae</taxon>
        <taxon>Onygenales</taxon>
        <taxon>Onygenaceae</taxon>
        <taxon>Ophidiomyces</taxon>
    </lineage>
</organism>
<comment type="caution">
    <text evidence="1">The sequence shown here is derived from an EMBL/GenBank/DDBJ whole genome shotgun (WGS) entry which is preliminary data.</text>
</comment>
<gene>
    <name evidence="1" type="ORF">LOY88_001490</name>
</gene>